<dbReference type="InterPro" id="IPR018047">
    <property type="entry name" value="Ammonium_transpt_CS"/>
</dbReference>
<dbReference type="InterPro" id="IPR000014">
    <property type="entry name" value="PAS"/>
</dbReference>
<name>A0A7W6K1Z0_9HYPH</name>
<dbReference type="SUPFAM" id="SSF111352">
    <property type="entry name" value="Ammonium transporter"/>
    <property type="match status" value="1"/>
</dbReference>
<feature type="domain" description="EAL" evidence="11">
    <location>
        <begin position="760"/>
        <end position="1010"/>
    </location>
</feature>
<proteinExistence type="inferred from homology"/>
<keyword evidence="8" id="KW-0175">Coiled coil</keyword>
<evidence type="ECO:0000256" key="4">
    <source>
        <dbReference type="ARBA" id="ARBA00022692"/>
    </source>
</evidence>
<dbReference type="EMBL" id="JACIDU010000003">
    <property type="protein sequence ID" value="MBB4102587.1"/>
    <property type="molecule type" value="Genomic_DNA"/>
</dbReference>
<dbReference type="CDD" id="cd01948">
    <property type="entry name" value="EAL"/>
    <property type="match status" value="1"/>
</dbReference>
<dbReference type="InterPro" id="IPR001905">
    <property type="entry name" value="Ammonium_transpt"/>
</dbReference>
<dbReference type="SMART" id="SM00267">
    <property type="entry name" value="GGDEF"/>
    <property type="match status" value="1"/>
</dbReference>
<keyword evidence="4 9" id="KW-0812">Transmembrane</keyword>
<feature type="transmembrane region" description="Helical" evidence="9">
    <location>
        <begin position="51"/>
        <end position="72"/>
    </location>
</feature>
<dbReference type="SUPFAM" id="SSF55073">
    <property type="entry name" value="Nucleotide cyclase"/>
    <property type="match status" value="1"/>
</dbReference>
<accession>A0A7W6K1Z0</accession>
<dbReference type="Gene3D" id="1.10.3430.10">
    <property type="entry name" value="Ammonium transporter AmtB like domains"/>
    <property type="match status" value="1"/>
</dbReference>
<dbReference type="Pfam" id="PF00563">
    <property type="entry name" value="EAL"/>
    <property type="match status" value="1"/>
</dbReference>
<evidence type="ECO:0000313" key="13">
    <source>
        <dbReference type="EMBL" id="MBB4102587.1"/>
    </source>
</evidence>
<dbReference type="Pfam" id="PF00990">
    <property type="entry name" value="GGDEF"/>
    <property type="match status" value="1"/>
</dbReference>
<dbReference type="Gene3D" id="3.30.450.20">
    <property type="entry name" value="PAS domain"/>
    <property type="match status" value="1"/>
</dbReference>
<feature type="transmembrane region" description="Helical" evidence="9">
    <location>
        <begin position="233"/>
        <end position="254"/>
    </location>
</feature>
<dbReference type="NCBIfam" id="TIGR00254">
    <property type="entry name" value="GGDEF"/>
    <property type="match status" value="1"/>
</dbReference>
<feature type="domain" description="GGDEF" evidence="12">
    <location>
        <begin position="617"/>
        <end position="751"/>
    </location>
</feature>
<gene>
    <name evidence="13" type="ORF">GGQ66_001122</name>
</gene>
<reference evidence="13 14" key="1">
    <citation type="submission" date="2020-08" db="EMBL/GenBank/DDBJ databases">
        <title>Genomic Encyclopedia of Type Strains, Phase IV (KMG-IV): sequencing the most valuable type-strain genomes for metagenomic binning, comparative biology and taxonomic classification.</title>
        <authorList>
            <person name="Goeker M."/>
        </authorList>
    </citation>
    <scope>NUCLEOTIDE SEQUENCE [LARGE SCALE GENOMIC DNA]</scope>
    <source>
        <strain evidence="13 14">DSM 26385</strain>
    </source>
</reference>
<evidence type="ECO:0000259" key="10">
    <source>
        <dbReference type="PROSITE" id="PS50112"/>
    </source>
</evidence>
<evidence type="ECO:0000256" key="5">
    <source>
        <dbReference type="ARBA" id="ARBA00022989"/>
    </source>
</evidence>
<dbReference type="NCBIfam" id="TIGR00836">
    <property type="entry name" value="amt"/>
    <property type="match status" value="1"/>
</dbReference>
<feature type="coiled-coil region" evidence="8">
    <location>
        <begin position="435"/>
        <end position="472"/>
    </location>
</feature>
<dbReference type="SMART" id="SM00091">
    <property type="entry name" value="PAS"/>
    <property type="match status" value="1"/>
</dbReference>
<evidence type="ECO:0000256" key="8">
    <source>
        <dbReference type="SAM" id="Coils"/>
    </source>
</evidence>
<dbReference type="Pfam" id="PF00909">
    <property type="entry name" value="Ammonium_transp"/>
    <property type="match status" value="1"/>
</dbReference>
<dbReference type="GO" id="GO:0008519">
    <property type="term" value="F:ammonium channel activity"/>
    <property type="evidence" value="ECO:0007669"/>
    <property type="project" value="InterPro"/>
</dbReference>
<feature type="transmembrane region" description="Helical" evidence="9">
    <location>
        <begin position="357"/>
        <end position="378"/>
    </location>
</feature>
<dbReference type="SUPFAM" id="SSF55785">
    <property type="entry name" value="PYP-like sensor domain (PAS domain)"/>
    <property type="match status" value="1"/>
</dbReference>
<keyword evidence="7" id="KW-0924">Ammonia transport</keyword>
<keyword evidence="3" id="KW-0813">Transport</keyword>
<organism evidence="13 14">
    <name type="scientific">Allorhizobium borbori</name>
    <dbReference type="NCBI Taxonomy" id="485907"/>
    <lineage>
        <taxon>Bacteria</taxon>
        <taxon>Pseudomonadati</taxon>
        <taxon>Pseudomonadota</taxon>
        <taxon>Alphaproteobacteria</taxon>
        <taxon>Hyphomicrobiales</taxon>
        <taxon>Rhizobiaceae</taxon>
        <taxon>Rhizobium/Agrobacterium group</taxon>
        <taxon>Allorhizobium</taxon>
    </lineage>
</organism>
<sequence length="1048" mass="113621">MSELAHRLDVAWVLVAAALVLMMQVGFLLLEAGMVRSRNSINVAQKNVLDFVFGVVVFAAVGFMFAFGSSGFLPVGLDGDLFFLSKLDSWQATFFVFQVMFCGTSATIVSGAVAERMGLTAYVAGTVALSAVIYPVFAHWAWGGVLGPNQGAWLANLGFVDFAGSSVVHATGGWISLAACLVIGPRMGRFDEYGRPVRIAGHNPVLSMAGGMLLFFGWIGFNGGSTLAVTSNVGHVILNTVLAGAVGTCAGYVIGYWQDRVVLPEKTLCGMLGGLVAVTAGCHLFDGASAALIGLVGAAVSLWGNHLLETRFRVDDAVGAVGVHAFAGVAGTLGLALLAPAELLPAGGKLAQLQIQALGVGVNFLWCFGLGFLFFYGLNRIMTVRVSPEAEDVGLNVAEHASRMGVGHVEEAISGLLNGTVNLSKRLPVVAGDEAEKLTGLFNRLMDTIEDEERQKSQLQAMSRDMEEAERVTALANATFEAIVIHRDGLILDCNRQLERLTGLSSAQIIGSRFSDYLTEESREKVFSVMDDDRVSGYEIEICLPDGRRVPVEARGRDIVFRGEKVRVGCLVDLTERKEAESRIRHLAQHDPLTGLPNRGLFNERLARATGPLEGHRSTALILIDLDHFKDINDIHGHLAGDAVIREAARRLHGLIGRHDAAARLGGDEFAIILNNVVFENQLEDFCRRIVSVFAEPFDIGFGEKVSGSVSVGGALCPLHATDPEDLFACADVALYQSKNSGRNTWHVFRPGMNAEVERRREIEVELKQALDRHEFELYLQPRIDPATGSVSSHEALIRWHNPARGFVNPGDFIPVAEASGTIIPIGEWVFREACRLLSTELPGQRVSVNVSPVQFRHPGFLDALGEIVHRSGVHPDQIELEITESVLIDDDRRAQQILRSLKRMGFGVALDDFGTGYSSLSYLSRYPFDTIKLDRRFVANLGVVNSAEVIVRSIIDLGRGLGMKVVAEGVETIDEAIFLSASGCNELQGFLFGRPQPLSQVQRWCDPMLMSEMRRRLLQADADRTALANLSRRAEADNPTLPSAVSA</sequence>
<dbReference type="InterPro" id="IPR035919">
    <property type="entry name" value="EAL_sf"/>
</dbReference>
<dbReference type="SMART" id="SM00052">
    <property type="entry name" value="EAL"/>
    <property type="match status" value="1"/>
</dbReference>
<dbReference type="RefSeq" id="WP_237358795.1">
    <property type="nucleotide sequence ID" value="NZ_JACIDU010000003.1"/>
</dbReference>
<dbReference type="InterPro" id="IPR035965">
    <property type="entry name" value="PAS-like_dom_sf"/>
</dbReference>
<dbReference type="PANTHER" id="PTHR44757:SF2">
    <property type="entry name" value="BIOFILM ARCHITECTURE MAINTENANCE PROTEIN MBAA"/>
    <property type="match status" value="1"/>
</dbReference>
<dbReference type="GO" id="GO:0016020">
    <property type="term" value="C:membrane"/>
    <property type="evidence" value="ECO:0007669"/>
    <property type="project" value="UniProtKB-SubCell"/>
</dbReference>
<dbReference type="Pfam" id="PF00989">
    <property type="entry name" value="PAS"/>
    <property type="match status" value="1"/>
</dbReference>
<feature type="transmembrane region" description="Helical" evidence="9">
    <location>
        <begin position="205"/>
        <end position="221"/>
    </location>
</feature>
<keyword evidence="6 9" id="KW-0472">Membrane</keyword>
<feature type="transmembrane region" description="Helical" evidence="9">
    <location>
        <begin position="121"/>
        <end position="142"/>
    </location>
</feature>
<evidence type="ECO:0000256" key="2">
    <source>
        <dbReference type="ARBA" id="ARBA00005887"/>
    </source>
</evidence>
<feature type="transmembrane region" description="Helical" evidence="9">
    <location>
        <begin position="323"/>
        <end position="345"/>
    </location>
</feature>
<keyword evidence="14" id="KW-1185">Reference proteome</keyword>
<dbReference type="Gene3D" id="3.30.70.270">
    <property type="match status" value="1"/>
</dbReference>
<comment type="caution">
    <text evidence="13">The sequence shown here is derived from an EMBL/GenBank/DDBJ whole genome shotgun (WGS) entry which is preliminary data.</text>
</comment>
<dbReference type="Gene3D" id="3.20.20.450">
    <property type="entry name" value="EAL domain"/>
    <property type="match status" value="1"/>
</dbReference>
<comment type="subcellular location">
    <subcellularLocation>
        <location evidence="1">Membrane</location>
        <topology evidence="1">Multi-pass membrane protein</topology>
    </subcellularLocation>
</comment>
<feature type="transmembrane region" description="Helical" evidence="9">
    <location>
        <begin position="92"/>
        <end position="114"/>
    </location>
</feature>
<dbReference type="PANTHER" id="PTHR44757">
    <property type="entry name" value="DIGUANYLATE CYCLASE DGCP"/>
    <property type="match status" value="1"/>
</dbReference>
<dbReference type="PROSITE" id="PS50887">
    <property type="entry name" value="GGDEF"/>
    <property type="match status" value="1"/>
</dbReference>
<dbReference type="NCBIfam" id="TIGR00229">
    <property type="entry name" value="sensory_box"/>
    <property type="match status" value="1"/>
</dbReference>
<dbReference type="Proteomes" id="UP000584824">
    <property type="component" value="Unassembled WGS sequence"/>
</dbReference>
<feature type="domain" description="PAS" evidence="10">
    <location>
        <begin position="467"/>
        <end position="531"/>
    </location>
</feature>
<evidence type="ECO:0000256" key="7">
    <source>
        <dbReference type="ARBA" id="ARBA00023177"/>
    </source>
</evidence>
<protein>
    <submittedName>
        <fullName evidence="13">Amt family ammonium transporter</fullName>
    </submittedName>
</protein>
<dbReference type="PROSITE" id="PS50112">
    <property type="entry name" value="PAS"/>
    <property type="match status" value="1"/>
</dbReference>
<evidence type="ECO:0000256" key="1">
    <source>
        <dbReference type="ARBA" id="ARBA00004141"/>
    </source>
</evidence>
<feature type="transmembrane region" description="Helical" evidence="9">
    <location>
        <begin position="275"/>
        <end position="303"/>
    </location>
</feature>
<dbReference type="CDD" id="cd01949">
    <property type="entry name" value="GGDEF"/>
    <property type="match status" value="1"/>
</dbReference>
<feature type="transmembrane region" description="Helical" evidence="9">
    <location>
        <begin position="12"/>
        <end position="30"/>
    </location>
</feature>
<evidence type="ECO:0000256" key="6">
    <source>
        <dbReference type="ARBA" id="ARBA00023136"/>
    </source>
</evidence>
<dbReference type="PROSITE" id="PS01219">
    <property type="entry name" value="AMMONIUM_TRANSP"/>
    <property type="match status" value="1"/>
</dbReference>
<keyword evidence="5 9" id="KW-1133">Transmembrane helix</keyword>
<dbReference type="InterPro" id="IPR043128">
    <property type="entry name" value="Rev_trsase/Diguanyl_cyclase"/>
</dbReference>
<dbReference type="AlphaFoldDB" id="A0A7W6K1Z0"/>
<evidence type="ECO:0000259" key="11">
    <source>
        <dbReference type="PROSITE" id="PS50883"/>
    </source>
</evidence>
<dbReference type="InterPro" id="IPR029787">
    <property type="entry name" value="Nucleotide_cyclase"/>
</dbReference>
<evidence type="ECO:0000259" key="12">
    <source>
        <dbReference type="PROSITE" id="PS50887"/>
    </source>
</evidence>
<dbReference type="InterPro" id="IPR029020">
    <property type="entry name" value="Ammonium/urea_transptr"/>
</dbReference>
<dbReference type="SUPFAM" id="SSF141868">
    <property type="entry name" value="EAL domain-like"/>
    <property type="match status" value="1"/>
</dbReference>
<dbReference type="CDD" id="cd00130">
    <property type="entry name" value="PAS"/>
    <property type="match status" value="1"/>
</dbReference>
<evidence type="ECO:0000256" key="3">
    <source>
        <dbReference type="ARBA" id="ARBA00022448"/>
    </source>
</evidence>
<feature type="transmembrane region" description="Helical" evidence="9">
    <location>
        <begin position="162"/>
        <end position="184"/>
    </location>
</feature>
<evidence type="ECO:0000256" key="9">
    <source>
        <dbReference type="SAM" id="Phobius"/>
    </source>
</evidence>
<dbReference type="InterPro" id="IPR000160">
    <property type="entry name" value="GGDEF_dom"/>
</dbReference>
<dbReference type="InterPro" id="IPR024041">
    <property type="entry name" value="NH4_transpt_AmtB-like_dom"/>
</dbReference>
<dbReference type="PROSITE" id="PS50883">
    <property type="entry name" value="EAL"/>
    <property type="match status" value="1"/>
</dbReference>
<dbReference type="InterPro" id="IPR013767">
    <property type="entry name" value="PAS_fold"/>
</dbReference>
<dbReference type="InterPro" id="IPR052155">
    <property type="entry name" value="Biofilm_reg_signaling"/>
</dbReference>
<comment type="similarity">
    <text evidence="2">Belongs to the ammonia transporter channel (TC 1.A.11.2) family.</text>
</comment>
<evidence type="ECO:0000313" key="14">
    <source>
        <dbReference type="Proteomes" id="UP000584824"/>
    </source>
</evidence>
<dbReference type="InterPro" id="IPR001633">
    <property type="entry name" value="EAL_dom"/>
</dbReference>